<evidence type="ECO:0000256" key="14">
    <source>
        <dbReference type="ARBA" id="ARBA00044770"/>
    </source>
</evidence>
<comment type="similarity">
    <text evidence="11">Belongs to the SEDS family. FtsW subfamily.</text>
</comment>
<comment type="caution">
    <text evidence="17">The sequence shown here is derived from an EMBL/GenBank/DDBJ whole genome shotgun (WGS) entry which is preliminary data.</text>
</comment>
<evidence type="ECO:0000256" key="7">
    <source>
        <dbReference type="ARBA" id="ARBA00022989"/>
    </source>
</evidence>
<accession>A0A9D1CFC6</accession>
<organism evidence="17 18">
    <name type="scientific">Aquifex aeolicus</name>
    <dbReference type="NCBI Taxonomy" id="63363"/>
    <lineage>
        <taxon>Bacteria</taxon>
        <taxon>Pseudomonadati</taxon>
        <taxon>Aquificota</taxon>
        <taxon>Aquificia</taxon>
        <taxon>Aquificales</taxon>
        <taxon>Aquificaceae</taxon>
        <taxon>Aquifex</taxon>
    </lineage>
</organism>
<dbReference type="EC" id="2.4.99.28" evidence="14"/>
<dbReference type="Pfam" id="PF01098">
    <property type="entry name" value="FTSW_RODA_SPOVE"/>
    <property type="match status" value="1"/>
</dbReference>
<feature type="transmembrane region" description="Helical" evidence="16">
    <location>
        <begin position="376"/>
        <end position="398"/>
    </location>
</feature>
<evidence type="ECO:0000256" key="1">
    <source>
        <dbReference type="ARBA" id="ARBA00004141"/>
    </source>
</evidence>
<evidence type="ECO:0000256" key="4">
    <source>
        <dbReference type="ARBA" id="ARBA00022692"/>
    </source>
</evidence>
<keyword evidence="3" id="KW-0808">Transferase</keyword>
<dbReference type="GO" id="GO:0005886">
    <property type="term" value="C:plasma membrane"/>
    <property type="evidence" value="ECO:0007669"/>
    <property type="project" value="TreeGrafter"/>
</dbReference>
<dbReference type="GO" id="GO:0008955">
    <property type="term" value="F:peptidoglycan glycosyltransferase activity"/>
    <property type="evidence" value="ECO:0007669"/>
    <property type="project" value="UniProtKB-EC"/>
</dbReference>
<evidence type="ECO:0000256" key="6">
    <source>
        <dbReference type="ARBA" id="ARBA00022984"/>
    </source>
</evidence>
<dbReference type="PANTHER" id="PTHR30474:SF2">
    <property type="entry name" value="PEPTIDOGLYCAN GLYCOSYLTRANSFERASE FTSW-RELATED"/>
    <property type="match status" value="1"/>
</dbReference>
<sequence>MRYYDRIIHYSLWILTLIGLVFIFSGYTVPRLIYYLTYVEDTTYLLQAFKPFFNLLPMLLIGFAFYYGFIYLDKLEFFFERRTLGRKILKKLSRIRLGKFINILVWLTIFLMTIVWLEKFIFGLEVNRWLLGPQKKILITGLTVLSYYLFLAYQLAKDRINWQKVLGISCIYLFLLLMQPDVGTSILLLFSFVTLSFFRFFNLKKFVYFFYFLTSSIGVLSFFAILNANVKLQLPNLFEGTKFGHVIERINNWLDPFRDVTSSSYQLANSLYAVHRGGIDGVGFGFGYRKLYMGPTVHTDFIFATIGEETGFIFAVFIFGVTLVLLLRLLVISFRISNPFEKFFIILVAIETFLLSFINAGMAVNLIPSKGWPYPLISYAPFYVVFYIIQLGIVQFFVQKRFYEVY</sequence>
<dbReference type="GO" id="GO:0051301">
    <property type="term" value="P:cell division"/>
    <property type="evidence" value="ECO:0007669"/>
    <property type="project" value="InterPro"/>
</dbReference>
<proteinExistence type="inferred from homology"/>
<comment type="subcellular location">
    <subcellularLocation>
        <location evidence="1">Membrane</location>
        <topology evidence="1">Multi-pass membrane protein</topology>
    </subcellularLocation>
</comment>
<keyword evidence="2" id="KW-0328">Glycosyltransferase</keyword>
<keyword evidence="7 16" id="KW-1133">Transmembrane helix</keyword>
<dbReference type="PANTHER" id="PTHR30474">
    <property type="entry name" value="CELL CYCLE PROTEIN"/>
    <property type="match status" value="1"/>
</dbReference>
<evidence type="ECO:0000256" key="15">
    <source>
        <dbReference type="ARBA" id="ARBA00049902"/>
    </source>
</evidence>
<evidence type="ECO:0000256" key="2">
    <source>
        <dbReference type="ARBA" id="ARBA00022676"/>
    </source>
</evidence>
<protein>
    <recommendedName>
        <fullName evidence="12">Probable peptidoglycan glycosyltransferase FtsW</fullName>
        <ecNumber evidence="14">2.4.99.28</ecNumber>
    </recommendedName>
    <alternativeName>
        <fullName evidence="13">Cell division protein FtsW</fullName>
    </alternativeName>
    <alternativeName>
        <fullName evidence="10">Cell wall polymerase</fullName>
    </alternativeName>
    <alternativeName>
        <fullName evidence="9">Peptidoglycan polymerase</fullName>
    </alternativeName>
</protein>
<evidence type="ECO:0000256" key="3">
    <source>
        <dbReference type="ARBA" id="ARBA00022679"/>
    </source>
</evidence>
<feature type="transmembrane region" description="Helical" evidence="16">
    <location>
        <begin position="137"/>
        <end position="155"/>
    </location>
</feature>
<feature type="transmembrane region" description="Helical" evidence="16">
    <location>
        <begin position="184"/>
        <end position="201"/>
    </location>
</feature>
<dbReference type="GO" id="GO:0032153">
    <property type="term" value="C:cell division site"/>
    <property type="evidence" value="ECO:0007669"/>
    <property type="project" value="TreeGrafter"/>
</dbReference>
<dbReference type="GO" id="GO:0015648">
    <property type="term" value="F:lipid-linked peptidoglycan transporter activity"/>
    <property type="evidence" value="ECO:0007669"/>
    <property type="project" value="TreeGrafter"/>
</dbReference>
<keyword evidence="8 16" id="KW-0472">Membrane</keyword>
<name>A0A9D1CFC6_AQUAO</name>
<evidence type="ECO:0000256" key="10">
    <source>
        <dbReference type="ARBA" id="ARBA00033270"/>
    </source>
</evidence>
<evidence type="ECO:0000256" key="13">
    <source>
        <dbReference type="ARBA" id="ARBA00041418"/>
    </source>
</evidence>
<evidence type="ECO:0000313" key="18">
    <source>
        <dbReference type="Proteomes" id="UP000606463"/>
    </source>
</evidence>
<reference evidence="17" key="1">
    <citation type="journal article" date="2020" name="ISME J.">
        <title>Gammaproteobacteria mediating utilization of methyl-, sulfur- and petroleum organic compounds in deep ocean hydrothermal plumes.</title>
        <authorList>
            <person name="Zhou Z."/>
            <person name="Liu Y."/>
            <person name="Pan J."/>
            <person name="Cron B.R."/>
            <person name="Toner B.M."/>
            <person name="Anantharaman K."/>
            <person name="Breier J.A."/>
            <person name="Dick G.J."/>
            <person name="Li M."/>
        </authorList>
    </citation>
    <scope>NUCLEOTIDE SEQUENCE</scope>
    <source>
        <strain evidence="17">SZUA-1501</strain>
    </source>
</reference>
<evidence type="ECO:0000256" key="9">
    <source>
        <dbReference type="ARBA" id="ARBA00032370"/>
    </source>
</evidence>
<dbReference type="Proteomes" id="UP000606463">
    <property type="component" value="Unassembled WGS sequence"/>
</dbReference>
<keyword evidence="4 16" id="KW-0812">Transmembrane</keyword>
<dbReference type="AlphaFoldDB" id="A0A9D1CFC6"/>
<comment type="catalytic activity">
    <reaction evidence="15">
        <text>[GlcNAc-(1-&gt;4)-Mur2Ac(oyl-L-Ala-gamma-D-Glu-L-Lys-D-Ala-D-Ala)](n)-di-trans,octa-cis-undecaprenyl diphosphate + beta-D-GlcNAc-(1-&gt;4)-Mur2Ac(oyl-L-Ala-gamma-D-Glu-L-Lys-D-Ala-D-Ala)-di-trans,octa-cis-undecaprenyl diphosphate = [GlcNAc-(1-&gt;4)-Mur2Ac(oyl-L-Ala-gamma-D-Glu-L-Lys-D-Ala-D-Ala)](n+1)-di-trans,octa-cis-undecaprenyl diphosphate + di-trans,octa-cis-undecaprenyl diphosphate + H(+)</text>
        <dbReference type="Rhea" id="RHEA:23708"/>
        <dbReference type="Rhea" id="RHEA-COMP:9602"/>
        <dbReference type="Rhea" id="RHEA-COMP:9603"/>
        <dbReference type="ChEBI" id="CHEBI:15378"/>
        <dbReference type="ChEBI" id="CHEBI:58405"/>
        <dbReference type="ChEBI" id="CHEBI:60033"/>
        <dbReference type="ChEBI" id="CHEBI:78435"/>
        <dbReference type="EC" id="2.4.99.28"/>
    </reaction>
</comment>
<keyword evidence="5" id="KW-0133">Cell shape</keyword>
<dbReference type="GO" id="GO:0009252">
    <property type="term" value="P:peptidoglycan biosynthetic process"/>
    <property type="evidence" value="ECO:0007669"/>
    <property type="project" value="UniProtKB-KW"/>
</dbReference>
<feature type="transmembrane region" description="Helical" evidence="16">
    <location>
        <begin position="97"/>
        <end position="117"/>
    </location>
</feature>
<evidence type="ECO:0000256" key="5">
    <source>
        <dbReference type="ARBA" id="ARBA00022960"/>
    </source>
</evidence>
<feature type="transmembrane region" description="Helical" evidence="16">
    <location>
        <begin position="12"/>
        <end position="33"/>
    </location>
</feature>
<dbReference type="InterPro" id="IPR001182">
    <property type="entry name" value="FtsW/RodA"/>
</dbReference>
<evidence type="ECO:0000256" key="8">
    <source>
        <dbReference type="ARBA" id="ARBA00023136"/>
    </source>
</evidence>
<dbReference type="GO" id="GO:0008360">
    <property type="term" value="P:regulation of cell shape"/>
    <property type="evidence" value="ECO:0007669"/>
    <property type="project" value="UniProtKB-KW"/>
</dbReference>
<evidence type="ECO:0000256" key="12">
    <source>
        <dbReference type="ARBA" id="ARBA00041185"/>
    </source>
</evidence>
<feature type="transmembrane region" description="Helical" evidence="16">
    <location>
        <begin position="343"/>
        <end position="364"/>
    </location>
</feature>
<feature type="transmembrane region" description="Helical" evidence="16">
    <location>
        <begin position="208"/>
        <end position="228"/>
    </location>
</feature>
<feature type="transmembrane region" description="Helical" evidence="16">
    <location>
        <begin position="162"/>
        <end position="178"/>
    </location>
</feature>
<gene>
    <name evidence="17" type="ORF">EYH37_02840</name>
</gene>
<dbReference type="EMBL" id="DQVE01000030">
    <property type="protein sequence ID" value="HIP98291.1"/>
    <property type="molecule type" value="Genomic_DNA"/>
</dbReference>
<feature type="transmembrane region" description="Helical" evidence="16">
    <location>
        <begin position="311"/>
        <end position="331"/>
    </location>
</feature>
<evidence type="ECO:0000313" key="17">
    <source>
        <dbReference type="EMBL" id="HIP98291.1"/>
    </source>
</evidence>
<evidence type="ECO:0000256" key="11">
    <source>
        <dbReference type="ARBA" id="ARBA00038053"/>
    </source>
</evidence>
<feature type="transmembrane region" description="Helical" evidence="16">
    <location>
        <begin position="53"/>
        <end position="72"/>
    </location>
</feature>
<keyword evidence="6" id="KW-0573">Peptidoglycan synthesis</keyword>
<evidence type="ECO:0000256" key="16">
    <source>
        <dbReference type="SAM" id="Phobius"/>
    </source>
</evidence>